<name>A0ABQ3GD10_9BURK</name>
<protein>
    <submittedName>
        <fullName evidence="3">Uncharacterized protein</fullName>
    </submittedName>
</protein>
<keyword evidence="4" id="KW-1185">Reference proteome</keyword>
<reference evidence="4" key="1">
    <citation type="journal article" date="2019" name="Int. J. Syst. Evol. Microbiol.">
        <title>The Global Catalogue of Microorganisms (GCM) 10K type strain sequencing project: providing services to taxonomists for standard genome sequencing and annotation.</title>
        <authorList>
            <consortium name="The Broad Institute Genomics Platform"/>
            <consortium name="The Broad Institute Genome Sequencing Center for Infectious Disease"/>
            <person name="Wu L."/>
            <person name="Ma J."/>
        </authorList>
    </citation>
    <scope>NUCLEOTIDE SEQUENCE [LARGE SCALE GENOMIC DNA]</scope>
    <source>
        <strain evidence="4">KCTC 23314</strain>
    </source>
</reference>
<dbReference type="EMBL" id="BMYK01000029">
    <property type="protein sequence ID" value="GHC99788.1"/>
    <property type="molecule type" value="Genomic_DNA"/>
</dbReference>
<keyword evidence="2" id="KW-0732">Signal</keyword>
<feature type="compositionally biased region" description="Low complexity" evidence="1">
    <location>
        <begin position="28"/>
        <end position="61"/>
    </location>
</feature>
<feature type="region of interest" description="Disordered" evidence="1">
    <location>
        <begin position="28"/>
        <end position="63"/>
    </location>
</feature>
<comment type="caution">
    <text evidence="3">The sequence shown here is derived from an EMBL/GenBank/DDBJ whole genome shotgun (WGS) entry which is preliminary data.</text>
</comment>
<evidence type="ECO:0000256" key="2">
    <source>
        <dbReference type="SAM" id="SignalP"/>
    </source>
</evidence>
<dbReference type="Proteomes" id="UP000626210">
    <property type="component" value="Unassembled WGS sequence"/>
</dbReference>
<dbReference type="RefSeq" id="WP_189690236.1">
    <property type="nucleotide sequence ID" value="NZ_BMYK01000029.1"/>
</dbReference>
<feature type="signal peptide" evidence="2">
    <location>
        <begin position="1"/>
        <end position="20"/>
    </location>
</feature>
<accession>A0ABQ3GD10</accession>
<evidence type="ECO:0000313" key="4">
    <source>
        <dbReference type="Proteomes" id="UP000626210"/>
    </source>
</evidence>
<evidence type="ECO:0000313" key="3">
    <source>
        <dbReference type="EMBL" id="GHC99788.1"/>
    </source>
</evidence>
<sequence length="214" mass="21766">MLKSTLLTLVLAASAGVALAQSDATKAPAKSAAKPAAKSTAAKAPAGNTKTTTAKKAAPAKGKLDVDQLSAHAPATEAVLGAAELAIAERVHVGSLPCELGNTVQLTADANKPGYFDLQIAKTRYRLVPVATTTGAIRLEDAHSGAVWLQLANKSMLMNHKLGQRMADECKSPQQVAVAEQFKLAPPPSVLDAAPAPAQVPAGTAVAAQPAANR</sequence>
<evidence type="ECO:0000256" key="1">
    <source>
        <dbReference type="SAM" id="MobiDB-lite"/>
    </source>
</evidence>
<gene>
    <name evidence="3" type="ORF">GCM10007320_56710</name>
</gene>
<organism evidence="3 4">
    <name type="scientific">Pseudorhodoferax aquiterrae</name>
    <dbReference type="NCBI Taxonomy" id="747304"/>
    <lineage>
        <taxon>Bacteria</taxon>
        <taxon>Pseudomonadati</taxon>
        <taxon>Pseudomonadota</taxon>
        <taxon>Betaproteobacteria</taxon>
        <taxon>Burkholderiales</taxon>
        <taxon>Comamonadaceae</taxon>
    </lineage>
</organism>
<proteinExistence type="predicted"/>
<feature type="chain" id="PRO_5046066680" evidence="2">
    <location>
        <begin position="21"/>
        <end position="214"/>
    </location>
</feature>